<accession>A0A2K9LHQ4</accession>
<evidence type="ECO:0000313" key="4">
    <source>
        <dbReference type="EMBL" id="AUM11812.1"/>
    </source>
</evidence>
<evidence type="ECO:0000256" key="2">
    <source>
        <dbReference type="ARBA" id="ARBA00023098"/>
    </source>
</evidence>
<protein>
    <recommendedName>
        <fullName evidence="3">AB hydrolase-1 domain-containing protein</fullName>
    </recommendedName>
</protein>
<evidence type="ECO:0000259" key="3">
    <source>
        <dbReference type="Pfam" id="PF00561"/>
    </source>
</evidence>
<sequence length="451" mass="49605">MRITNALPVLMLLGLIMVLPGCGGGAAGVEGLYVAKTQDGLDIKMRRYRPSPSHGYRNSMPVLLFPGIMNNFDQFDVRSPLWLNSYNYKLPEDAPAWARNDPTIKKDNLKMYSLAHYLYLRGYDVWMANYRGVGRGDFKSDDGHPNTTLDVWCALDYPAAVSKVRAVTGRKPVIGGFSTGSMCAYQYLQGTTMDAAVVRQGDYLPHVVGDASLAAQRNSQVAGYLAIDPAGAPKLAYNFMLDNAVGWDILALEVKMDLDAVLPVVLSVLPPVLVSGATDLIFKTIANMAHAFPTLLPSWMDLFGALEIWSAGNTNGYVEDFMVRIGLSSFYVGGIAQFADWGLNDYQLREHWQNGYENRDRLIAEDRVAGDGYYYYNDHMSLLTVPAFAVFSESDGGVSPDRMSDLIFNGKTPTDKDDWIVIPGTSHLDVVLGNTAPAISFPAMADWLDSL</sequence>
<dbReference type="GO" id="GO:0016042">
    <property type="term" value="P:lipid catabolic process"/>
    <property type="evidence" value="ECO:0007669"/>
    <property type="project" value="UniProtKB-KW"/>
</dbReference>
<evidence type="ECO:0000313" key="5">
    <source>
        <dbReference type="Proteomes" id="UP000235116"/>
    </source>
</evidence>
<dbReference type="Proteomes" id="UP000235116">
    <property type="component" value="Chromosome"/>
</dbReference>
<gene>
    <name evidence="4" type="ORF">Kalk_04980</name>
</gene>
<dbReference type="InterPro" id="IPR000073">
    <property type="entry name" value="AB_hydrolase_1"/>
</dbReference>
<reference evidence="5" key="1">
    <citation type="submission" date="2017-08" db="EMBL/GenBank/DDBJ databases">
        <title>Direct submision.</title>
        <authorList>
            <person name="Kim S.-J."/>
            <person name="Rhee S.-K."/>
        </authorList>
    </citation>
    <scope>NUCLEOTIDE SEQUENCE [LARGE SCALE GENOMIC DNA]</scope>
    <source>
        <strain evidence="5">GI5</strain>
    </source>
</reference>
<dbReference type="SUPFAM" id="SSF53474">
    <property type="entry name" value="alpha/beta-Hydrolases"/>
    <property type="match status" value="1"/>
</dbReference>
<evidence type="ECO:0000256" key="1">
    <source>
        <dbReference type="ARBA" id="ARBA00022963"/>
    </source>
</evidence>
<dbReference type="Pfam" id="PF00561">
    <property type="entry name" value="Abhydrolase_1"/>
    <property type="match status" value="1"/>
</dbReference>
<dbReference type="KEGG" id="kak:Kalk_04980"/>
<dbReference type="RefSeq" id="WP_101893151.1">
    <property type="nucleotide sequence ID" value="NZ_CP022684.1"/>
</dbReference>
<keyword evidence="5" id="KW-1185">Reference proteome</keyword>
<dbReference type="InterPro" id="IPR029058">
    <property type="entry name" value="AB_hydrolase_fold"/>
</dbReference>
<dbReference type="PANTHER" id="PTHR11005">
    <property type="entry name" value="LYSOSOMAL ACID LIPASE-RELATED"/>
    <property type="match status" value="1"/>
</dbReference>
<proteinExistence type="predicted"/>
<dbReference type="Gene3D" id="3.40.50.1820">
    <property type="entry name" value="alpha/beta hydrolase"/>
    <property type="match status" value="1"/>
</dbReference>
<organism evidence="4 5">
    <name type="scientific">Ketobacter alkanivorans</name>
    <dbReference type="NCBI Taxonomy" id="1917421"/>
    <lineage>
        <taxon>Bacteria</taxon>
        <taxon>Pseudomonadati</taxon>
        <taxon>Pseudomonadota</taxon>
        <taxon>Gammaproteobacteria</taxon>
        <taxon>Pseudomonadales</taxon>
        <taxon>Ketobacteraceae</taxon>
        <taxon>Ketobacter</taxon>
    </lineage>
</organism>
<dbReference type="EMBL" id="CP022684">
    <property type="protein sequence ID" value="AUM11812.1"/>
    <property type="molecule type" value="Genomic_DNA"/>
</dbReference>
<name>A0A2K9LHQ4_9GAMM</name>
<feature type="domain" description="AB hydrolase-1" evidence="3">
    <location>
        <begin position="112"/>
        <end position="189"/>
    </location>
</feature>
<keyword evidence="1" id="KW-0442">Lipid degradation</keyword>
<dbReference type="AlphaFoldDB" id="A0A2K9LHQ4"/>
<keyword evidence="2" id="KW-0443">Lipid metabolism</keyword>